<dbReference type="GO" id="GO:0098797">
    <property type="term" value="C:plasma membrane protein complex"/>
    <property type="evidence" value="ECO:0007669"/>
    <property type="project" value="TreeGrafter"/>
</dbReference>
<evidence type="ECO:0000256" key="4">
    <source>
        <dbReference type="ARBA" id="ARBA00022692"/>
    </source>
</evidence>
<organism evidence="9 10">
    <name type="scientific">Azotobacter chroococcum NCIMB 8003</name>
    <dbReference type="NCBI Taxonomy" id="1328314"/>
    <lineage>
        <taxon>Bacteria</taxon>
        <taxon>Pseudomonadati</taxon>
        <taxon>Pseudomonadota</taxon>
        <taxon>Gammaproteobacteria</taxon>
        <taxon>Pseudomonadales</taxon>
        <taxon>Pseudomonadaceae</taxon>
        <taxon>Azotobacter</taxon>
    </lineage>
</organism>
<dbReference type="STRING" id="1328314.Achr_40560"/>
<comment type="subcellular location">
    <subcellularLocation>
        <location evidence="1">Cell membrane</location>
        <topology evidence="1">Multi-pass membrane protein</topology>
    </subcellularLocation>
</comment>
<dbReference type="RefSeq" id="WP_039807212.1">
    <property type="nucleotide sequence ID" value="NZ_CP010415.1"/>
</dbReference>
<gene>
    <name evidence="9" type="ORF">Achr_40560</name>
</gene>
<keyword evidence="5 7" id="KW-1133">Transmembrane helix</keyword>
<evidence type="ECO:0000313" key="10">
    <source>
        <dbReference type="Proteomes" id="UP000068210"/>
    </source>
</evidence>
<dbReference type="HOGENOM" id="CLU_056171_0_0_6"/>
<dbReference type="Proteomes" id="UP000068210">
    <property type="component" value="Chromosome"/>
</dbReference>
<dbReference type="InterPro" id="IPR003838">
    <property type="entry name" value="ABC3_permease_C"/>
</dbReference>
<evidence type="ECO:0000256" key="5">
    <source>
        <dbReference type="ARBA" id="ARBA00022989"/>
    </source>
</evidence>
<proteinExistence type="inferred from homology"/>
<dbReference type="InterPro" id="IPR051447">
    <property type="entry name" value="Lipoprotein-release_system"/>
</dbReference>
<protein>
    <submittedName>
        <fullName evidence="9">ABC-type transport system, involved in lipoprotein release, permease component</fullName>
    </submittedName>
</protein>
<evidence type="ECO:0000256" key="7">
    <source>
        <dbReference type="SAM" id="Phobius"/>
    </source>
</evidence>
<accession>A0A0C4WRU3</accession>
<feature type="transmembrane region" description="Helical" evidence="7">
    <location>
        <begin position="26"/>
        <end position="47"/>
    </location>
</feature>
<evidence type="ECO:0000256" key="2">
    <source>
        <dbReference type="ARBA" id="ARBA00005236"/>
    </source>
</evidence>
<dbReference type="Pfam" id="PF02687">
    <property type="entry name" value="FtsX"/>
    <property type="match status" value="1"/>
</dbReference>
<dbReference type="PANTHER" id="PTHR30489:SF0">
    <property type="entry name" value="LIPOPROTEIN-RELEASING SYSTEM TRANSMEMBRANE PROTEIN LOLE"/>
    <property type="match status" value="1"/>
</dbReference>
<dbReference type="KEGG" id="acx:Achr_40560"/>
<keyword evidence="4 7" id="KW-0812">Transmembrane</keyword>
<dbReference type="EMBL" id="CP010415">
    <property type="protein sequence ID" value="AJE23441.1"/>
    <property type="molecule type" value="Genomic_DNA"/>
</dbReference>
<evidence type="ECO:0000259" key="8">
    <source>
        <dbReference type="Pfam" id="PF02687"/>
    </source>
</evidence>
<comment type="similarity">
    <text evidence="2">Belongs to the ABC-4 integral membrane protein family. LolC/E subfamily.</text>
</comment>
<keyword evidence="6 7" id="KW-0472">Membrane</keyword>
<dbReference type="GO" id="GO:0044874">
    <property type="term" value="P:lipoprotein localization to outer membrane"/>
    <property type="evidence" value="ECO:0007669"/>
    <property type="project" value="TreeGrafter"/>
</dbReference>
<keyword evidence="3" id="KW-1003">Cell membrane</keyword>
<evidence type="ECO:0000256" key="3">
    <source>
        <dbReference type="ARBA" id="ARBA00022475"/>
    </source>
</evidence>
<dbReference type="PANTHER" id="PTHR30489">
    <property type="entry name" value="LIPOPROTEIN-RELEASING SYSTEM TRANSMEMBRANE PROTEIN LOLE"/>
    <property type="match status" value="1"/>
</dbReference>
<feature type="transmembrane region" description="Helical" evidence="7">
    <location>
        <begin position="373"/>
        <end position="396"/>
    </location>
</feature>
<feature type="transmembrane region" description="Helical" evidence="7">
    <location>
        <begin position="319"/>
        <end position="344"/>
    </location>
</feature>
<evidence type="ECO:0000256" key="1">
    <source>
        <dbReference type="ARBA" id="ARBA00004651"/>
    </source>
</evidence>
<evidence type="ECO:0000313" key="9">
    <source>
        <dbReference type="EMBL" id="AJE23441.1"/>
    </source>
</evidence>
<dbReference type="AlphaFoldDB" id="A0A0C4WRU3"/>
<evidence type="ECO:0000256" key="6">
    <source>
        <dbReference type="ARBA" id="ARBA00023136"/>
    </source>
</evidence>
<keyword evidence="9" id="KW-0449">Lipoprotein</keyword>
<sequence length="407" mass="43463">MRPEARPGWGLLAGLATRDLWHDRKVSLCIVASLVAVIAPLLLLFGLKHGVVSQLRGELLDDPRNLEIRLLGNHDLDRAWFALLAAQPGVGFVMPLTRSLNAQADLALDSQRFVAGAEVIPSGPGDPLLGARLAPPQGDSVLLSASAARKLEVSGGERIRLVVLRKLDGNSERGQREVTVAGVLPETAFPRPALLVSLDLLVAMEDFRDGFAVPALGFASGRPAPPRERYARARVYAGSLDAVAPLAGWLEGERIETSTRLREIESVKAIDRVLGLIFAVIAWTAAIGCIASLAGAFLANIDRKRKDLALLRLFGFRRAAVGVYVMVQAALLTCLAFGLGYAAYLAGSMVFNRVLGANLAADAFVCRLENLHILLAFASALLIASLVAALGGYRAIHIQPAESLRDL</sequence>
<feature type="transmembrane region" description="Helical" evidence="7">
    <location>
        <begin position="273"/>
        <end position="298"/>
    </location>
</feature>
<name>A0A0C4WRU3_9GAMM</name>
<keyword evidence="10" id="KW-1185">Reference proteome</keyword>
<feature type="domain" description="ABC3 transporter permease C-terminal" evidence="8">
    <location>
        <begin position="280"/>
        <end position="400"/>
    </location>
</feature>
<reference evidence="9 10" key="1">
    <citation type="journal article" date="2015" name="PLoS ONE">
        <title>Azotobacter Genomes: The Genome of Azotobacter chroococcum NCIMB 8003 (ATCC 4412).</title>
        <authorList>
            <person name="Robson R.L."/>
            <person name="Jones R."/>
            <person name="Robson R.M."/>
            <person name="Schwartz A."/>
            <person name="Richardson T.H."/>
        </authorList>
    </citation>
    <scope>NUCLEOTIDE SEQUENCE [LARGE SCALE GENOMIC DNA]</scope>
    <source>
        <strain evidence="9 10">NCIMB 8003</strain>
    </source>
</reference>